<comment type="caution">
    <text evidence="1">The sequence shown here is derived from an EMBL/GenBank/DDBJ whole genome shotgun (WGS) entry which is preliminary data.</text>
</comment>
<proteinExistence type="predicted"/>
<name>A0ABR4IY05_9EURO</name>
<dbReference type="EMBL" id="JBFXLU010000260">
    <property type="protein sequence ID" value="KAL2832651.1"/>
    <property type="molecule type" value="Genomic_DNA"/>
</dbReference>
<organism evidence="1 2">
    <name type="scientific">Aspergillus pseudoustus</name>
    <dbReference type="NCBI Taxonomy" id="1810923"/>
    <lineage>
        <taxon>Eukaryota</taxon>
        <taxon>Fungi</taxon>
        <taxon>Dikarya</taxon>
        <taxon>Ascomycota</taxon>
        <taxon>Pezizomycotina</taxon>
        <taxon>Eurotiomycetes</taxon>
        <taxon>Eurotiomycetidae</taxon>
        <taxon>Eurotiales</taxon>
        <taxon>Aspergillaceae</taxon>
        <taxon>Aspergillus</taxon>
        <taxon>Aspergillus subgen. Nidulantes</taxon>
    </lineage>
</organism>
<reference evidence="1 2" key="1">
    <citation type="submission" date="2024-07" db="EMBL/GenBank/DDBJ databases">
        <title>Section-level genome sequencing and comparative genomics of Aspergillus sections Usti and Cavernicolus.</title>
        <authorList>
            <consortium name="Lawrence Berkeley National Laboratory"/>
            <person name="Nybo J.L."/>
            <person name="Vesth T.C."/>
            <person name="Theobald S."/>
            <person name="Frisvad J.C."/>
            <person name="Larsen T.O."/>
            <person name="Kjaerboelling I."/>
            <person name="Rothschild-Mancinelli K."/>
            <person name="Lyhne E.K."/>
            <person name="Kogle M.E."/>
            <person name="Barry K."/>
            <person name="Clum A."/>
            <person name="Na H."/>
            <person name="Ledsgaard L."/>
            <person name="Lin J."/>
            <person name="Lipzen A."/>
            <person name="Kuo A."/>
            <person name="Riley R."/>
            <person name="Mondo S."/>
            <person name="Labutti K."/>
            <person name="Haridas S."/>
            <person name="Pangalinan J."/>
            <person name="Salamov A.A."/>
            <person name="Simmons B.A."/>
            <person name="Magnuson J.K."/>
            <person name="Chen J."/>
            <person name="Drula E."/>
            <person name="Henrissat B."/>
            <person name="Wiebenga A."/>
            <person name="Lubbers R.J."/>
            <person name="Gomes A.C."/>
            <person name="Makela M.R."/>
            <person name="Stajich J."/>
            <person name="Grigoriev I.V."/>
            <person name="Mortensen U.H."/>
            <person name="De Vries R.P."/>
            <person name="Baker S.E."/>
            <person name="Andersen M.R."/>
        </authorList>
    </citation>
    <scope>NUCLEOTIDE SEQUENCE [LARGE SCALE GENOMIC DNA]</scope>
    <source>
        <strain evidence="1 2">CBS 123904</strain>
    </source>
</reference>
<accession>A0ABR4IY05</accession>
<sequence length="157" mass="17514">MGRLPPDASTSLVVLESENLRCLQSDDLGAVAQLSESPVDSRSYELIEAFDPLGLGAAEADPADIGQYIEFYREDHAPMMAKHPGYLRTTLYRLIGVQEGQVNVPAPLMIIHEFRHFEGLGSQITKDSIQTEFAKRVFPKVRSMKARTMKLLYAHGH</sequence>
<dbReference type="Proteomes" id="UP001610446">
    <property type="component" value="Unassembled WGS sequence"/>
</dbReference>
<dbReference type="SUPFAM" id="SSF54909">
    <property type="entry name" value="Dimeric alpha+beta barrel"/>
    <property type="match status" value="1"/>
</dbReference>
<dbReference type="InterPro" id="IPR011008">
    <property type="entry name" value="Dimeric_a/b-barrel"/>
</dbReference>
<protein>
    <recommendedName>
        <fullName evidence="3">EthD domain-containing protein</fullName>
    </recommendedName>
</protein>
<keyword evidence="2" id="KW-1185">Reference proteome</keyword>
<evidence type="ECO:0000313" key="2">
    <source>
        <dbReference type="Proteomes" id="UP001610446"/>
    </source>
</evidence>
<gene>
    <name evidence="1" type="ORF">BJY01DRAFT_253855</name>
</gene>
<evidence type="ECO:0008006" key="3">
    <source>
        <dbReference type="Google" id="ProtNLM"/>
    </source>
</evidence>
<evidence type="ECO:0000313" key="1">
    <source>
        <dbReference type="EMBL" id="KAL2832651.1"/>
    </source>
</evidence>